<accession>A0ABV6ZYD2</accession>
<keyword evidence="2 5" id="KW-0808">Transferase</keyword>
<reference evidence="6" key="1">
    <citation type="journal article" date="2019" name="Int. J. Syst. Evol. Microbiol.">
        <title>The Global Catalogue of Microorganisms (GCM) 10K type strain sequencing project: providing services to taxonomists for standard genome sequencing and annotation.</title>
        <authorList>
            <consortium name="The Broad Institute Genomics Platform"/>
            <consortium name="The Broad Institute Genome Sequencing Center for Infectious Disease"/>
            <person name="Wu L."/>
            <person name="Ma J."/>
        </authorList>
    </citation>
    <scope>NUCLEOTIDE SEQUENCE [LARGE SCALE GENOMIC DNA]</scope>
    <source>
        <strain evidence="6">KCTC 52487</strain>
    </source>
</reference>
<dbReference type="PANTHER" id="PTHR43300">
    <property type="entry name" value="ACETYLTRANSFERASE"/>
    <property type="match status" value="1"/>
</dbReference>
<keyword evidence="6" id="KW-1185">Reference proteome</keyword>
<evidence type="ECO:0000256" key="3">
    <source>
        <dbReference type="ARBA" id="ARBA00022737"/>
    </source>
</evidence>
<evidence type="ECO:0000256" key="2">
    <source>
        <dbReference type="ARBA" id="ARBA00022679"/>
    </source>
</evidence>
<dbReference type="EC" id="2.3.1.-" evidence="5"/>
<dbReference type="InterPro" id="IPR050179">
    <property type="entry name" value="Trans_hexapeptide_repeat"/>
</dbReference>
<dbReference type="PROSITE" id="PS00101">
    <property type="entry name" value="HEXAPEP_TRANSFERASES"/>
    <property type="match status" value="1"/>
</dbReference>
<keyword evidence="3" id="KW-0677">Repeat</keyword>
<proteinExistence type="inferred from homology"/>
<dbReference type="SUPFAM" id="SSF51161">
    <property type="entry name" value="Trimeric LpxA-like enzymes"/>
    <property type="match status" value="1"/>
</dbReference>
<evidence type="ECO:0000256" key="4">
    <source>
        <dbReference type="ARBA" id="ARBA00023315"/>
    </source>
</evidence>
<comment type="similarity">
    <text evidence="1">Belongs to the transferase hexapeptide repeat family.</text>
</comment>
<dbReference type="PANTHER" id="PTHR43300:SF11">
    <property type="entry name" value="ACETYLTRANSFERASE RV3034C-RELATED"/>
    <property type="match status" value="1"/>
</dbReference>
<dbReference type="Proteomes" id="UP001595379">
    <property type="component" value="Unassembled WGS sequence"/>
</dbReference>
<dbReference type="InterPro" id="IPR018357">
    <property type="entry name" value="Hexapep_transf_CS"/>
</dbReference>
<dbReference type="EMBL" id="JBHRSV010000019">
    <property type="protein sequence ID" value="MFC2926430.1"/>
    <property type="molecule type" value="Genomic_DNA"/>
</dbReference>
<evidence type="ECO:0000313" key="6">
    <source>
        <dbReference type="Proteomes" id="UP001595379"/>
    </source>
</evidence>
<dbReference type="Gene3D" id="2.160.10.10">
    <property type="entry name" value="Hexapeptide repeat proteins"/>
    <property type="match status" value="1"/>
</dbReference>
<comment type="caution">
    <text evidence="5">The sequence shown here is derived from an EMBL/GenBank/DDBJ whole genome shotgun (WGS) entry which is preliminary data.</text>
</comment>
<protein>
    <submittedName>
        <fullName evidence="5">CatB-related O-acetyltransferase</fullName>
        <ecNumber evidence="5">2.3.1.-</ecNumber>
    </submittedName>
</protein>
<dbReference type="InterPro" id="IPR011004">
    <property type="entry name" value="Trimer_LpxA-like_sf"/>
</dbReference>
<sequence>MHGPDPMNPHPMPGFPRVCFLKPVITRANIEVGDYTYYDDPDEPERFEDRNVLYHYDFTGDRLVIGRYCALATGVRFIMNGANHALGGVTTYPFQIFGSGWEEGFDPSSLDSGYRGDTVVGHDVWIGTQAVIMPGVTIGHGAIIGSYSVVTKDVPPYTIVAGNPAEVRKMRFDEKAVAELLDIAWWDWPADKVTRHLDALRAGDVDRLRAAR</sequence>
<evidence type="ECO:0000313" key="5">
    <source>
        <dbReference type="EMBL" id="MFC2926430.1"/>
    </source>
</evidence>
<keyword evidence="4 5" id="KW-0012">Acyltransferase</keyword>
<evidence type="ECO:0000256" key="1">
    <source>
        <dbReference type="ARBA" id="ARBA00007274"/>
    </source>
</evidence>
<dbReference type="CDD" id="cd03349">
    <property type="entry name" value="LbH_XAT"/>
    <property type="match status" value="1"/>
</dbReference>
<dbReference type="GO" id="GO:0016746">
    <property type="term" value="F:acyltransferase activity"/>
    <property type="evidence" value="ECO:0007669"/>
    <property type="project" value="UniProtKB-KW"/>
</dbReference>
<dbReference type="RefSeq" id="WP_343164223.1">
    <property type="nucleotide sequence ID" value="NZ_JBHRSV010000019.1"/>
</dbReference>
<organism evidence="5 6">
    <name type="scientific">Hyphobacterium vulgare</name>
    <dbReference type="NCBI Taxonomy" id="1736751"/>
    <lineage>
        <taxon>Bacteria</taxon>
        <taxon>Pseudomonadati</taxon>
        <taxon>Pseudomonadota</taxon>
        <taxon>Alphaproteobacteria</taxon>
        <taxon>Maricaulales</taxon>
        <taxon>Maricaulaceae</taxon>
        <taxon>Hyphobacterium</taxon>
    </lineage>
</organism>
<name>A0ABV6ZYD2_9PROT</name>
<gene>
    <name evidence="5" type="ORF">ACFOOR_09975</name>
</gene>
<dbReference type="Pfam" id="PF00132">
    <property type="entry name" value="Hexapep"/>
    <property type="match status" value="1"/>
</dbReference>
<dbReference type="InterPro" id="IPR001451">
    <property type="entry name" value="Hexapep"/>
</dbReference>